<comment type="caution">
    <text evidence="1">The sequence shown here is derived from an EMBL/GenBank/DDBJ whole genome shotgun (WGS) entry which is preliminary data.</text>
</comment>
<reference evidence="1" key="1">
    <citation type="journal article" date="2021" name="PeerJ">
        <title>Extensive microbial diversity within the chicken gut microbiome revealed by metagenomics and culture.</title>
        <authorList>
            <person name="Gilroy R."/>
            <person name="Ravi A."/>
            <person name="Getino M."/>
            <person name="Pursley I."/>
            <person name="Horton D.L."/>
            <person name="Alikhan N.F."/>
            <person name="Baker D."/>
            <person name="Gharbi K."/>
            <person name="Hall N."/>
            <person name="Watson M."/>
            <person name="Adriaenssens E.M."/>
            <person name="Foster-Nyarko E."/>
            <person name="Jarju S."/>
            <person name="Secka A."/>
            <person name="Antonio M."/>
            <person name="Oren A."/>
            <person name="Chaudhuri R.R."/>
            <person name="La Ragione R."/>
            <person name="Hildebrand F."/>
            <person name="Pallen M.J."/>
        </authorList>
    </citation>
    <scope>NUCLEOTIDE SEQUENCE</scope>
    <source>
        <strain evidence="1">Gambia15-2214</strain>
    </source>
</reference>
<name>A0A9E2NXT4_9SPIR</name>
<gene>
    <name evidence="1" type="ORF">IAA16_00065</name>
</gene>
<proteinExistence type="predicted"/>
<accession>A0A9E2NXT4</accession>
<evidence type="ECO:0000313" key="2">
    <source>
        <dbReference type="Proteomes" id="UP000823914"/>
    </source>
</evidence>
<protein>
    <submittedName>
        <fullName evidence="1">Uncharacterized protein</fullName>
    </submittedName>
</protein>
<sequence length="237" mass="26879">MTVCSYCGKLIWRKYWEARDVSGRFCSMDCAYHASCKKSLEKSHEQYWLDRKMSEPPMKKGGIYSCLEEASSSEKKNGIDVDRDTDCIFGEMSNITGKNIRWSFNQNKVSVYYDSIVNNSPWKTGALRFGIFTSPEKGFFNFNEAASLPAERKHGDWKSKPCFLWGSPIFLGGLGQGQCHLNGNIEIEIPKEFFKKIPGDIYISVVLQEAERDCGYAGHWGNRTAWTANSPGVKDCL</sequence>
<reference evidence="1" key="2">
    <citation type="submission" date="2021-04" db="EMBL/GenBank/DDBJ databases">
        <authorList>
            <person name="Gilroy R."/>
        </authorList>
    </citation>
    <scope>NUCLEOTIDE SEQUENCE</scope>
    <source>
        <strain evidence="1">Gambia15-2214</strain>
    </source>
</reference>
<dbReference type="AlphaFoldDB" id="A0A9E2NXT4"/>
<evidence type="ECO:0000313" key="1">
    <source>
        <dbReference type="EMBL" id="MBU3848941.1"/>
    </source>
</evidence>
<organism evidence="1 2">
    <name type="scientific">Candidatus Treponema excrementipullorum</name>
    <dbReference type="NCBI Taxonomy" id="2838768"/>
    <lineage>
        <taxon>Bacteria</taxon>
        <taxon>Pseudomonadati</taxon>
        <taxon>Spirochaetota</taxon>
        <taxon>Spirochaetia</taxon>
        <taxon>Spirochaetales</taxon>
        <taxon>Treponemataceae</taxon>
        <taxon>Treponema</taxon>
    </lineage>
</organism>
<dbReference type="Proteomes" id="UP000823914">
    <property type="component" value="Unassembled WGS sequence"/>
</dbReference>
<dbReference type="EMBL" id="JAHLFV010000001">
    <property type="protein sequence ID" value="MBU3848941.1"/>
    <property type="molecule type" value="Genomic_DNA"/>
</dbReference>